<dbReference type="AlphaFoldDB" id="A0A067NKL5"/>
<feature type="compositionally biased region" description="Acidic residues" evidence="11">
    <location>
        <begin position="955"/>
        <end position="971"/>
    </location>
</feature>
<dbReference type="InterPro" id="IPR027417">
    <property type="entry name" value="P-loop_NTPase"/>
</dbReference>
<dbReference type="InterPro" id="IPR047854">
    <property type="entry name" value="RFC_lid"/>
</dbReference>
<name>A0A067NKL5_PLEO1</name>
<evidence type="ECO:0000256" key="5">
    <source>
        <dbReference type="ARBA" id="ARBA00022705"/>
    </source>
</evidence>
<feature type="compositionally biased region" description="Basic residues" evidence="11">
    <location>
        <begin position="200"/>
        <end position="214"/>
    </location>
</feature>
<evidence type="ECO:0000256" key="2">
    <source>
        <dbReference type="ARBA" id="ARBA00006116"/>
    </source>
</evidence>
<evidence type="ECO:0000256" key="9">
    <source>
        <dbReference type="ARBA" id="ARBA00023242"/>
    </source>
</evidence>
<evidence type="ECO:0000256" key="11">
    <source>
        <dbReference type="SAM" id="MobiDB-lite"/>
    </source>
</evidence>
<dbReference type="CDD" id="cd18140">
    <property type="entry name" value="HLD_clamp_RFC"/>
    <property type="match status" value="1"/>
</dbReference>
<dbReference type="SUPFAM" id="SSF48019">
    <property type="entry name" value="post-AAA+ oligomerization domain-like"/>
    <property type="match status" value="1"/>
</dbReference>
<dbReference type="InterPro" id="IPR001357">
    <property type="entry name" value="BRCT_dom"/>
</dbReference>
<dbReference type="SMART" id="SM00292">
    <property type="entry name" value="BRCT"/>
    <property type="match status" value="1"/>
</dbReference>
<dbReference type="InterPro" id="IPR003593">
    <property type="entry name" value="AAA+_ATPase"/>
</dbReference>
<feature type="compositionally biased region" description="Low complexity" evidence="11">
    <location>
        <begin position="411"/>
        <end position="422"/>
    </location>
</feature>
<evidence type="ECO:0000259" key="12">
    <source>
        <dbReference type="PROSITE" id="PS50172"/>
    </source>
</evidence>
<dbReference type="GO" id="GO:0003677">
    <property type="term" value="F:DNA binding"/>
    <property type="evidence" value="ECO:0007669"/>
    <property type="project" value="UniProtKB-KW"/>
</dbReference>
<dbReference type="SUPFAM" id="SSF52113">
    <property type="entry name" value="BRCT domain"/>
    <property type="match status" value="1"/>
</dbReference>
<keyword evidence="4" id="KW-0597">Phosphoprotein</keyword>
<dbReference type="Pfam" id="PF08519">
    <property type="entry name" value="RFC1"/>
    <property type="match status" value="1"/>
</dbReference>
<feature type="compositionally biased region" description="Polar residues" evidence="11">
    <location>
        <begin position="241"/>
        <end position="252"/>
    </location>
</feature>
<dbReference type="Gene3D" id="1.20.272.10">
    <property type="match status" value="1"/>
</dbReference>
<dbReference type="GO" id="GO:0016887">
    <property type="term" value="F:ATP hydrolysis activity"/>
    <property type="evidence" value="ECO:0007669"/>
    <property type="project" value="InterPro"/>
</dbReference>
<sequence length="1009" mass="109938">MSGKVIAKDIRNFFGPPGGQKAKQRSSQPQAGSSQRTLKNDPIEISDDEKRSAPAPNRVELRANCSPSPPKPQRAHRVCITEEGGKSKATNARGLLKPSDRMEVDEEDDIQLRRASGMKRPKAILSSDDDDEIKPPPTKKKATARAPPKPTTATSKSSDDDDIVKPPPTKKKATARAPPKSTPTTSKLSDDEDEEAKPPPTKKKAAPKPRKSIAKSKDTDDYEDTPDDELITKKAPLAKQSKATTKAPTQPSTKEEDADEPPKKKPNWYAMKAAKLAGPSAPGSKQVPEAASEDCLAGLCFVFTGELSSFSRDEAIEIAKRFGGRVVGQPSGKTNYIVLGDNAGPSKLAAIKKHGLKCLSEDEFLDLIATRKGPGNGKGYDEKTKKKMEKEQADIKKAAKEIEAREKEAQKSGSSSKFGSSSNAPNIENQLWTTRYAPQTLKEICGNKGQVEKLQQWLTDWPASLKSGFKKPGKNGMNIFRAVLITGPPGIGKTTSAHLCAKLAGFTPIELNASDARSKKLVENGMNINNKSLDGYLANSVDGHSATNSAGVAITDRSCLIMDEVDGMSAGDRGGVGAMNALIKKTKIPIICIANDKGAQKLKPLQHTTFSLSFRKPDAAAVRSRILTIAYKEKMKVPANVVDQLVQGAQSDIRQVINMLSTWKRSSDTMDFDEGKSMVKMNEKYAILTPFDVTQKMLGPYLFSHTARETLGDKMELYFHDHSFTPLFIQENYLKTQPARIRSLQGPEQILKHLDLMDRAASSISDGDLVDALIHGPEQHWSLMPLHAVCSAVRPASFLYGQGAGYGGPNAMSFPQWLGQNSKQNKLNRQLTDVQVRMRLKVSGDKSEIRQSYLPALFPHIVRPLIDDGSAAVDEVIERMDEYYLSKEDWDTVVELGVDQNKDELVLKKIPAATKTAFTRKYNAAEHPIPFHKAFDLGKVPKKLAASGPAPDIEDAFDLDDEVAEASDDDKEDKSADDITKDKLLKVAKKKKSAPANGGGKGRGKKAAS</sequence>
<comment type="similarity">
    <text evidence="2 10">Belongs to the activator 1 large subunit family.</text>
</comment>
<evidence type="ECO:0000313" key="13">
    <source>
        <dbReference type="EMBL" id="KDQ28623.1"/>
    </source>
</evidence>
<feature type="domain" description="BRCT" evidence="12">
    <location>
        <begin position="291"/>
        <end position="372"/>
    </location>
</feature>
<evidence type="ECO:0000256" key="6">
    <source>
        <dbReference type="ARBA" id="ARBA00022741"/>
    </source>
</evidence>
<dbReference type="SMART" id="SM00382">
    <property type="entry name" value="AAA"/>
    <property type="match status" value="1"/>
</dbReference>
<evidence type="ECO:0000256" key="1">
    <source>
        <dbReference type="ARBA" id="ARBA00004123"/>
    </source>
</evidence>
<dbReference type="GO" id="GO:0003689">
    <property type="term" value="F:DNA clamp loader activity"/>
    <property type="evidence" value="ECO:0007669"/>
    <property type="project" value="UniProtKB-UniRule"/>
</dbReference>
<keyword evidence="8" id="KW-0238">DNA-binding</keyword>
<feature type="region of interest" description="Disordered" evidence="11">
    <location>
        <begin position="403"/>
        <end position="430"/>
    </location>
</feature>
<dbReference type="VEuPathDB" id="FungiDB:PLEOSDRAFT_1102664"/>
<dbReference type="InterPro" id="IPR036420">
    <property type="entry name" value="BRCT_dom_sf"/>
</dbReference>
<dbReference type="Gene3D" id="1.10.8.60">
    <property type="match status" value="1"/>
</dbReference>
<feature type="compositionally biased region" description="Basic and acidic residues" evidence="11">
    <location>
        <begin position="972"/>
        <end position="985"/>
    </location>
</feature>
<evidence type="ECO:0000313" key="14">
    <source>
        <dbReference type="Proteomes" id="UP000027073"/>
    </source>
</evidence>
<dbReference type="HOGENOM" id="CLU_003574_1_0_1"/>
<keyword evidence="9 10" id="KW-0539">Nucleus</keyword>
<keyword evidence="5 10" id="KW-0235">DNA replication</keyword>
<dbReference type="GO" id="GO:0005663">
    <property type="term" value="C:DNA replication factor C complex"/>
    <property type="evidence" value="ECO:0007669"/>
    <property type="project" value="InterPro"/>
</dbReference>
<keyword evidence="7 10" id="KW-0067">ATP-binding</keyword>
<dbReference type="InterPro" id="IPR012178">
    <property type="entry name" value="RFC1"/>
</dbReference>
<dbReference type="GO" id="GO:0005634">
    <property type="term" value="C:nucleus"/>
    <property type="evidence" value="ECO:0007669"/>
    <property type="project" value="UniProtKB-SubCell"/>
</dbReference>
<accession>A0A067NKL5</accession>
<dbReference type="EMBL" id="KL198007">
    <property type="protein sequence ID" value="KDQ28623.1"/>
    <property type="molecule type" value="Genomic_DNA"/>
</dbReference>
<feature type="compositionally biased region" description="Polar residues" evidence="11">
    <location>
        <begin position="25"/>
        <end position="37"/>
    </location>
</feature>
<dbReference type="OrthoDB" id="446168at2759"/>
<gene>
    <name evidence="13" type="ORF">PLEOSDRAFT_1102664</name>
</gene>
<dbReference type="FunFam" id="3.40.50.10190:FF:000001">
    <property type="entry name" value="Replication factor C subunit 1"/>
    <property type="match status" value="1"/>
</dbReference>
<feature type="compositionally biased region" description="Low complexity" evidence="11">
    <location>
        <begin position="175"/>
        <end position="187"/>
    </location>
</feature>
<dbReference type="InterPro" id="IPR003959">
    <property type="entry name" value="ATPase_AAA_core"/>
</dbReference>
<dbReference type="Pfam" id="PF00533">
    <property type="entry name" value="BRCT"/>
    <property type="match status" value="1"/>
</dbReference>
<dbReference type="InParanoid" id="A0A067NKL5"/>
<protein>
    <recommendedName>
        <fullName evidence="3 10">Replication factor C subunit 1</fullName>
    </recommendedName>
</protein>
<dbReference type="InterPro" id="IPR008921">
    <property type="entry name" value="DNA_pol3_clamp-load_cplx_C"/>
</dbReference>
<dbReference type="FunCoup" id="A0A067NKL5">
    <property type="interactions" value="777"/>
</dbReference>
<evidence type="ECO:0000256" key="7">
    <source>
        <dbReference type="ARBA" id="ARBA00022840"/>
    </source>
</evidence>
<dbReference type="FunFam" id="1.10.8.60:FF:000021">
    <property type="entry name" value="Replication factor C subunit 1"/>
    <property type="match status" value="1"/>
</dbReference>
<dbReference type="Proteomes" id="UP000027073">
    <property type="component" value="Unassembled WGS sequence"/>
</dbReference>
<dbReference type="PIRSF" id="PIRSF036578">
    <property type="entry name" value="RFC1"/>
    <property type="match status" value="1"/>
</dbReference>
<evidence type="ECO:0000256" key="4">
    <source>
        <dbReference type="ARBA" id="ARBA00022553"/>
    </source>
</evidence>
<dbReference type="SUPFAM" id="SSF52540">
    <property type="entry name" value="P-loop containing nucleoside triphosphate hydrolases"/>
    <property type="match status" value="1"/>
</dbReference>
<feature type="region of interest" description="Disordered" evidence="11">
    <location>
        <begin position="1"/>
        <end position="289"/>
    </location>
</feature>
<evidence type="ECO:0000256" key="3">
    <source>
        <dbReference type="ARBA" id="ARBA00020401"/>
    </source>
</evidence>
<feature type="compositionally biased region" description="Basic and acidic residues" evidence="11">
    <location>
        <begin position="38"/>
        <end position="52"/>
    </location>
</feature>
<dbReference type="GO" id="GO:0006271">
    <property type="term" value="P:DNA strand elongation involved in DNA replication"/>
    <property type="evidence" value="ECO:0007669"/>
    <property type="project" value="UniProtKB-ARBA"/>
</dbReference>
<dbReference type="Gene3D" id="3.40.50.10190">
    <property type="entry name" value="BRCT domain"/>
    <property type="match status" value="1"/>
</dbReference>
<organism evidence="13 14">
    <name type="scientific">Pleurotus ostreatus (strain PC15)</name>
    <name type="common">Oyster mushroom</name>
    <dbReference type="NCBI Taxonomy" id="1137138"/>
    <lineage>
        <taxon>Eukaryota</taxon>
        <taxon>Fungi</taxon>
        <taxon>Dikarya</taxon>
        <taxon>Basidiomycota</taxon>
        <taxon>Agaricomycotina</taxon>
        <taxon>Agaricomycetes</taxon>
        <taxon>Agaricomycetidae</taxon>
        <taxon>Agaricales</taxon>
        <taxon>Pleurotineae</taxon>
        <taxon>Pleurotaceae</taxon>
        <taxon>Pleurotus</taxon>
    </lineage>
</organism>
<dbReference type="FunFam" id="1.20.272.10:FF:000005">
    <property type="entry name" value="Replication factor C subunit 1"/>
    <property type="match status" value="1"/>
</dbReference>
<dbReference type="FunFam" id="3.40.50.300:FF:000395">
    <property type="entry name" value="Replication factor C subunit 1"/>
    <property type="match status" value="1"/>
</dbReference>
<reference evidence="14" key="1">
    <citation type="journal article" date="2014" name="Proc. Natl. Acad. Sci. U.S.A.">
        <title>Extensive sampling of basidiomycete genomes demonstrates inadequacy of the white-rot/brown-rot paradigm for wood decay fungi.</title>
        <authorList>
            <person name="Riley R."/>
            <person name="Salamov A.A."/>
            <person name="Brown D.W."/>
            <person name="Nagy L.G."/>
            <person name="Floudas D."/>
            <person name="Held B.W."/>
            <person name="Levasseur A."/>
            <person name="Lombard V."/>
            <person name="Morin E."/>
            <person name="Otillar R."/>
            <person name="Lindquist E.A."/>
            <person name="Sun H."/>
            <person name="LaButti K.M."/>
            <person name="Schmutz J."/>
            <person name="Jabbour D."/>
            <person name="Luo H."/>
            <person name="Baker S.E."/>
            <person name="Pisabarro A.G."/>
            <person name="Walton J.D."/>
            <person name="Blanchette R.A."/>
            <person name="Henrissat B."/>
            <person name="Martin F."/>
            <person name="Cullen D."/>
            <person name="Hibbett D.S."/>
            <person name="Grigoriev I.V."/>
        </authorList>
    </citation>
    <scope>NUCLEOTIDE SEQUENCE [LARGE SCALE GENOMIC DNA]</scope>
    <source>
        <strain evidence="14">PC15</strain>
    </source>
</reference>
<dbReference type="GO" id="GO:0006281">
    <property type="term" value="P:DNA repair"/>
    <property type="evidence" value="ECO:0007669"/>
    <property type="project" value="InterPro"/>
</dbReference>
<dbReference type="PANTHER" id="PTHR23389:SF6">
    <property type="entry name" value="REPLICATION FACTOR C SUBUNIT 1"/>
    <property type="match status" value="1"/>
</dbReference>
<keyword evidence="6 10" id="KW-0547">Nucleotide-binding</keyword>
<dbReference type="PANTHER" id="PTHR23389">
    <property type="entry name" value="CHROMOSOME TRANSMISSION FIDELITY FACTOR 18"/>
    <property type="match status" value="1"/>
</dbReference>
<dbReference type="STRING" id="1137138.A0A067NKL5"/>
<comment type="subcellular location">
    <subcellularLocation>
        <location evidence="1 10">Nucleus</location>
    </subcellularLocation>
</comment>
<dbReference type="Pfam" id="PF00004">
    <property type="entry name" value="AAA"/>
    <property type="match status" value="1"/>
</dbReference>
<dbReference type="Gene3D" id="3.40.50.300">
    <property type="entry name" value="P-loop containing nucleotide triphosphate hydrolases"/>
    <property type="match status" value="1"/>
</dbReference>
<dbReference type="PROSITE" id="PS50172">
    <property type="entry name" value="BRCT"/>
    <property type="match status" value="1"/>
</dbReference>
<dbReference type="CDD" id="cd00009">
    <property type="entry name" value="AAA"/>
    <property type="match status" value="1"/>
</dbReference>
<proteinExistence type="inferred from homology"/>
<feature type="compositionally biased region" description="Basic and acidic residues" evidence="11">
    <location>
        <begin position="1"/>
        <end position="11"/>
    </location>
</feature>
<feature type="region of interest" description="Disordered" evidence="11">
    <location>
        <begin position="955"/>
        <end position="1009"/>
    </location>
</feature>
<dbReference type="GO" id="GO:0005524">
    <property type="term" value="F:ATP binding"/>
    <property type="evidence" value="ECO:0007669"/>
    <property type="project" value="UniProtKB-UniRule"/>
</dbReference>
<dbReference type="InterPro" id="IPR013725">
    <property type="entry name" value="DNA_replication_fac_RFC1_C"/>
</dbReference>
<evidence type="ECO:0000256" key="10">
    <source>
        <dbReference type="PIRNR" id="PIRNR036578"/>
    </source>
</evidence>
<evidence type="ECO:0000256" key="8">
    <source>
        <dbReference type="ARBA" id="ARBA00023125"/>
    </source>
</evidence>
<feature type="compositionally biased region" description="Acidic residues" evidence="11">
    <location>
        <begin position="220"/>
        <end position="229"/>
    </location>
</feature>
<dbReference type="Pfam" id="PF25361">
    <property type="entry name" value="AAA_lid_RFC1"/>
    <property type="match status" value="1"/>
</dbReference>